<dbReference type="EMBL" id="AWGH01000026">
    <property type="protein sequence ID" value="ODN88041.1"/>
    <property type="molecule type" value="Genomic_DNA"/>
</dbReference>
<accession>A0A1E3IK08</accession>
<evidence type="ECO:0000313" key="2">
    <source>
        <dbReference type="EMBL" id="ODN88041.1"/>
    </source>
</evidence>
<feature type="region of interest" description="Disordered" evidence="1">
    <location>
        <begin position="164"/>
        <end position="225"/>
    </location>
</feature>
<evidence type="ECO:0000313" key="3">
    <source>
        <dbReference type="Proteomes" id="UP000094819"/>
    </source>
</evidence>
<feature type="compositionally biased region" description="Polar residues" evidence="1">
    <location>
        <begin position="120"/>
        <end position="130"/>
    </location>
</feature>
<dbReference type="Proteomes" id="UP000094819">
    <property type="component" value="Unassembled WGS sequence"/>
</dbReference>
<dbReference type="RefSeq" id="XP_019029109.1">
    <property type="nucleotide sequence ID" value="XM_019178832.1"/>
</dbReference>
<sequence length="225" mass="24999">MSNDTPTAAGIDLVLTSVETLDTEQPSVAWEPWPLASAHWDALTVDHLIAMPDDMFARTLAQWRRDTQNGESNRSLQARIEQASQQYLSEELDDEDPGEGSSIRFEATSATDPGMVYDQTEASTSTGRTRNTSDSRKARKAITNAAYREKVKAEPGWTELNRARARVSMRKTREKQKKARMERLKKAMSAEEGIDDEGTAEESNENNAHNSGTGSPHTIDGQLEE</sequence>
<feature type="compositionally biased region" description="Basic residues" evidence="1">
    <location>
        <begin position="164"/>
        <end position="178"/>
    </location>
</feature>
<organism evidence="2 3">
    <name type="scientific">Cryptococcus wingfieldii CBS 7118</name>
    <dbReference type="NCBI Taxonomy" id="1295528"/>
    <lineage>
        <taxon>Eukaryota</taxon>
        <taxon>Fungi</taxon>
        <taxon>Dikarya</taxon>
        <taxon>Basidiomycota</taxon>
        <taxon>Agaricomycotina</taxon>
        <taxon>Tremellomycetes</taxon>
        <taxon>Tremellales</taxon>
        <taxon>Cryptococcaceae</taxon>
        <taxon>Cryptococcus</taxon>
    </lineage>
</organism>
<evidence type="ECO:0000256" key="1">
    <source>
        <dbReference type="SAM" id="MobiDB-lite"/>
    </source>
</evidence>
<feature type="region of interest" description="Disordered" evidence="1">
    <location>
        <begin position="88"/>
        <end position="139"/>
    </location>
</feature>
<gene>
    <name evidence="2" type="ORF">L198_06780</name>
</gene>
<dbReference type="GeneID" id="30195992"/>
<feature type="compositionally biased region" description="Acidic residues" evidence="1">
    <location>
        <begin position="192"/>
        <end position="204"/>
    </location>
</feature>
<feature type="compositionally biased region" description="Basic and acidic residues" evidence="1">
    <location>
        <begin position="179"/>
        <end position="189"/>
    </location>
</feature>
<protein>
    <submittedName>
        <fullName evidence="2">Uncharacterized protein</fullName>
    </submittedName>
</protein>
<keyword evidence="3" id="KW-1185">Reference proteome</keyword>
<reference evidence="2 3" key="1">
    <citation type="submission" date="2016-06" db="EMBL/GenBank/DDBJ databases">
        <title>Evolution of pathogenesis and genome organization in the Tremellales.</title>
        <authorList>
            <person name="Cuomo C."/>
            <person name="Litvintseva A."/>
            <person name="Heitman J."/>
            <person name="Chen Y."/>
            <person name="Sun S."/>
            <person name="Springer D."/>
            <person name="Dromer F."/>
            <person name="Young S."/>
            <person name="Zeng Q."/>
            <person name="Chapman S."/>
            <person name="Gujja S."/>
            <person name="Saif S."/>
            <person name="Birren B."/>
        </authorList>
    </citation>
    <scope>NUCLEOTIDE SEQUENCE [LARGE SCALE GENOMIC DNA]</scope>
    <source>
        <strain evidence="2 3">CBS 7118</strain>
    </source>
</reference>
<name>A0A1E3IK08_9TREE</name>
<comment type="caution">
    <text evidence="2">The sequence shown here is derived from an EMBL/GenBank/DDBJ whole genome shotgun (WGS) entry which is preliminary data.</text>
</comment>
<dbReference type="AlphaFoldDB" id="A0A1E3IK08"/>
<dbReference type="OrthoDB" id="10526599at2759"/>
<proteinExistence type="predicted"/>